<dbReference type="GO" id="GO:0030688">
    <property type="term" value="C:preribosome, small subunit precursor"/>
    <property type="evidence" value="ECO:0007669"/>
    <property type="project" value="TreeGrafter"/>
</dbReference>
<dbReference type="PANTHER" id="PTHR12821:SF0">
    <property type="entry name" value="BYSTIN"/>
    <property type="match status" value="1"/>
</dbReference>
<dbReference type="GO" id="GO:0006364">
    <property type="term" value="P:rRNA processing"/>
    <property type="evidence" value="ECO:0007669"/>
    <property type="project" value="TreeGrafter"/>
</dbReference>
<gene>
    <name evidence="3" type="ORF">ALAG00032_LOCUS15664</name>
</gene>
<dbReference type="PANTHER" id="PTHR12821">
    <property type="entry name" value="BYSTIN"/>
    <property type="match status" value="1"/>
</dbReference>
<dbReference type="GO" id="GO:0005737">
    <property type="term" value="C:cytoplasm"/>
    <property type="evidence" value="ECO:0007669"/>
    <property type="project" value="TreeGrafter"/>
</dbReference>
<reference evidence="3" key="1">
    <citation type="submission" date="2021-01" db="EMBL/GenBank/DDBJ databases">
        <authorList>
            <person name="Corre E."/>
            <person name="Pelletier E."/>
            <person name="Niang G."/>
            <person name="Scheremetjew M."/>
            <person name="Finn R."/>
            <person name="Kale V."/>
            <person name="Holt S."/>
            <person name="Cochrane G."/>
            <person name="Meng A."/>
            <person name="Brown T."/>
            <person name="Cohen L."/>
        </authorList>
    </citation>
    <scope>NUCLEOTIDE SEQUENCE</scope>
    <source>
        <strain evidence="3">CCMP1510</strain>
    </source>
</reference>
<evidence type="ECO:0000313" key="3">
    <source>
        <dbReference type="EMBL" id="CAE0374860.1"/>
    </source>
</evidence>
<feature type="region of interest" description="Disordered" evidence="2">
    <location>
        <begin position="93"/>
        <end position="116"/>
    </location>
</feature>
<dbReference type="GO" id="GO:0030515">
    <property type="term" value="F:snoRNA binding"/>
    <property type="evidence" value="ECO:0007669"/>
    <property type="project" value="TreeGrafter"/>
</dbReference>
<name>A0A7S3NQ57_9STRA</name>
<dbReference type="EMBL" id="HBIJ01023677">
    <property type="protein sequence ID" value="CAE0374860.1"/>
    <property type="molecule type" value="Transcribed_RNA"/>
</dbReference>
<comment type="similarity">
    <text evidence="1">Belongs to the bystin family.</text>
</comment>
<dbReference type="InterPro" id="IPR007955">
    <property type="entry name" value="Bystin"/>
</dbReference>
<feature type="compositionally biased region" description="Basic and acidic residues" evidence="2">
    <location>
        <begin position="1"/>
        <end position="14"/>
    </location>
</feature>
<dbReference type="GO" id="GO:0005730">
    <property type="term" value="C:nucleolus"/>
    <property type="evidence" value="ECO:0007669"/>
    <property type="project" value="TreeGrafter"/>
</dbReference>
<feature type="region of interest" description="Disordered" evidence="2">
    <location>
        <begin position="1"/>
        <end position="70"/>
    </location>
</feature>
<sequence>MEHLKKKHNDEGEWKRKKKEKRKIEPLETQLLADIEAQAGTIPEKKRAKRPVKKVKNDEIEDEEMLDEKEKSKVLKLAREQRIEVAEDAANLINFEDDDDEVEDEDDDGSDVSEGDVFETTLGNQLTATESRLVDGFMHKDAGERRTLASIILEKIAEKEAAKSMQDDEEEDALPPQVVKAFTGMVSVLSRYRSGKLPKALKVVPALERWEEVLWLARPDLWSPQCVLATTKVFASNLDPERARIFYSQVLLERCRDDIRANKKLNYHLYQSLYRALFKPAAWFKGILLPLATSGDATLKEALIFGSVLAKASIPQAHAAVVLFKLAQIKRYNGATSVFLVVLLNKKFALPLKVVTALADHFISFASKTHATELPVLWHQSLLVFVQRYKRDIPREKLEAIKHLIKVHSHHAISNEIRREITIITREQQQHAGW</sequence>
<proteinExistence type="inferred from homology"/>
<evidence type="ECO:0000256" key="2">
    <source>
        <dbReference type="SAM" id="MobiDB-lite"/>
    </source>
</evidence>
<dbReference type="AlphaFoldDB" id="A0A7S3NQ57"/>
<dbReference type="Pfam" id="PF05291">
    <property type="entry name" value="Bystin"/>
    <property type="match status" value="1"/>
</dbReference>
<feature type="compositionally biased region" description="Acidic residues" evidence="2">
    <location>
        <begin position="95"/>
        <end position="116"/>
    </location>
</feature>
<organism evidence="3">
    <name type="scientific">Aureoumbra lagunensis</name>
    <dbReference type="NCBI Taxonomy" id="44058"/>
    <lineage>
        <taxon>Eukaryota</taxon>
        <taxon>Sar</taxon>
        <taxon>Stramenopiles</taxon>
        <taxon>Ochrophyta</taxon>
        <taxon>Pelagophyceae</taxon>
        <taxon>Pelagomonadales</taxon>
        <taxon>Aureoumbra</taxon>
    </lineage>
</organism>
<evidence type="ECO:0000256" key="1">
    <source>
        <dbReference type="ARBA" id="ARBA00007114"/>
    </source>
</evidence>
<evidence type="ECO:0008006" key="4">
    <source>
        <dbReference type="Google" id="ProtNLM"/>
    </source>
</evidence>
<accession>A0A7S3NQ57</accession>
<protein>
    <recommendedName>
        <fullName evidence="4">Bystin</fullName>
    </recommendedName>
</protein>